<evidence type="ECO:0000313" key="10">
    <source>
        <dbReference type="Proteomes" id="UP000288805"/>
    </source>
</evidence>
<evidence type="ECO:0000259" key="8">
    <source>
        <dbReference type="PROSITE" id="PS51294"/>
    </source>
</evidence>
<feature type="domain" description="HTH myb-type" evidence="8">
    <location>
        <begin position="66"/>
        <end position="116"/>
    </location>
</feature>
<evidence type="ECO:0000256" key="4">
    <source>
        <dbReference type="ARBA" id="ARBA00023125"/>
    </source>
</evidence>
<dbReference type="PROSITE" id="PS51294">
    <property type="entry name" value="HTH_MYB"/>
    <property type="match status" value="2"/>
</dbReference>
<dbReference type="GO" id="GO:0005634">
    <property type="term" value="C:nucleus"/>
    <property type="evidence" value="ECO:0007669"/>
    <property type="project" value="UniProtKB-SubCell"/>
</dbReference>
<accession>A0A438EZ10</accession>
<evidence type="ECO:0000313" key="9">
    <source>
        <dbReference type="EMBL" id="RVW52991.1"/>
    </source>
</evidence>
<gene>
    <name evidence="9" type="primary">MYB86_0</name>
    <name evidence="9" type="ORF">CK203_072674</name>
</gene>
<dbReference type="InterPro" id="IPR009057">
    <property type="entry name" value="Homeodomain-like_sf"/>
</dbReference>
<evidence type="ECO:0000259" key="7">
    <source>
        <dbReference type="PROSITE" id="PS50090"/>
    </source>
</evidence>
<protein>
    <submittedName>
        <fullName evidence="9">Transcription factor MYB86</fullName>
    </submittedName>
</protein>
<evidence type="ECO:0000256" key="3">
    <source>
        <dbReference type="ARBA" id="ARBA00023015"/>
    </source>
</evidence>
<evidence type="ECO:0000256" key="5">
    <source>
        <dbReference type="ARBA" id="ARBA00023163"/>
    </source>
</evidence>
<name>A0A438EZ10_VITVI</name>
<dbReference type="InterPro" id="IPR001005">
    <property type="entry name" value="SANT/Myb"/>
</dbReference>
<keyword evidence="6" id="KW-0539">Nucleus</keyword>
<comment type="caution">
    <text evidence="9">The sequence shown here is derived from an EMBL/GenBank/DDBJ whole genome shotgun (WGS) entry which is preliminary data.</text>
</comment>
<dbReference type="PANTHER" id="PTHR47997:SF34">
    <property type="entry name" value="TRANSCRIPTION FACTOR MYB86-LIKE"/>
    <property type="match status" value="1"/>
</dbReference>
<feature type="domain" description="Myb-like" evidence="7">
    <location>
        <begin position="9"/>
        <end position="61"/>
    </location>
</feature>
<dbReference type="FunFam" id="1.10.10.60:FF:000268">
    <property type="entry name" value="Transcription factor MYB86"/>
    <property type="match status" value="1"/>
</dbReference>
<dbReference type="SMART" id="SM00717">
    <property type="entry name" value="SANT"/>
    <property type="match status" value="2"/>
</dbReference>
<evidence type="ECO:0000256" key="6">
    <source>
        <dbReference type="ARBA" id="ARBA00023242"/>
    </source>
</evidence>
<keyword evidence="4" id="KW-0238">DNA-binding</keyword>
<evidence type="ECO:0000256" key="2">
    <source>
        <dbReference type="ARBA" id="ARBA00022737"/>
    </source>
</evidence>
<dbReference type="FunFam" id="1.10.10.60:FF:000158">
    <property type="entry name" value="MYB transcription factor"/>
    <property type="match status" value="1"/>
</dbReference>
<keyword evidence="2" id="KW-0677">Repeat</keyword>
<feature type="domain" description="HTH myb-type" evidence="8">
    <location>
        <begin position="9"/>
        <end position="65"/>
    </location>
</feature>
<dbReference type="CDD" id="cd00167">
    <property type="entry name" value="SANT"/>
    <property type="match status" value="2"/>
</dbReference>
<organism evidence="9 10">
    <name type="scientific">Vitis vinifera</name>
    <name type="common">Grape</name>
    <dbReference type="NCBI Taxonomy" id="29760"/>
    <lineage>
        <taxon>Eukaryota</taxon>
        <taxon>Viridiplantae</taxon>
        <taxon>Streptophyta</taxon>
        <taxon>Embryophyta</taxon>
        <taxon>Tracheophyta</taxon>
        <taxon>Spermatophyta</taxon>
        <taxon>Magnoliopsida</taxon>
        <taxon>eudicotyledons</taxon>
        <taxon>Gunneridae</taxon>
        <taxon>Pentapetalae</taxon>
        <taxon>rosids</taxon>
        <taxon>Vitales</taxon>
        <taxon>Vitaceae</taxon>
        <taxon>Viteae</taxon>
        <taxon>Vitis</taxon>
    </lineage>
</organism>
<keyword evidence="5" id="KW-0804">Transcription</keyword>
<dbReference type="InterPro" id="IPR017930">
    <property type="entry name" value="Myb_dom"/>
</dbReference>
<sequence length="505" mass="56904">MGRHSCCLKQKLRKGLWSPEEDEKLYNYITRFGVGCWSSVPKLAGLQRCGKSCRLRWINYLRPDLKRGMFSQQEEDLIISLHQVLGNRWAQIAAQLPGRTDNEIKNFWNSCLKKKLLKQGMDPNTHKPLNETEVGDGKNCTEKASLQVLQPKGLPAVPSSAAEFEQPFMLNNSSCYDGGLTEGSRVQFMNKPGFDPMSFFEFQAGVDPMGCSSNLLSQYHQTIRPFDQNQLEANSNVGFASLPGLTNFDHGNLTETDFSDNSASRMGSFFFNEAKESSSNSSNITSHPAGFQINNMGENVAFSWDAENKLEALFQYQISGIKSEELKPSSWYGDQVHSQNSEDFSNYPLTSLSEDLTGASFDVFQQIYSTIFIAVIFQTFPTSKPENSTHSCHFYRNLIWLQTHLRWVFKLSFADSSNVFNASVIKLVGGVQIVISWDCWQNFNKQSPSIYPAVDSSGVNSRKRLTLALLSIIGERKGGSCDQEWPQCCPHPFRCSVDYSLSFKF</sequence>
<dbReference type="InterPro" id="IPR051953">
    <property type="entry name" value="Plant_SW-associated_TFs"/>
</dbReference>
<proteinExistence type="predicted"/>
<feature type="domain" description="Myb-like" evidence="7">
    <location>
        <begin position="62"/>
        <end position="112"/>
    </location>
</feature>
<dbReference type="AlphaFoldDB" id="A0A438EZ10"/>
<comment type="subcellular location">
    <subcellularLocation>
        <location evidence="1">Nucleus</location>
    </subcellularLocation>
</comment>
<dbReference type="Gene3D" id="1.10.10.60">
    <property type="entry name" value="Homeodomain-like"/>
    <property type="match status" value="2"/>
</dbReference>
<reference evidence="9 10" key="1">
    <citation type="journal article" date="2018" name="PLoS Genet.">
        <title>Population sequencing reveals clonal diversity and ancestral inbreeding in the grapevine cultivar Chardonnay.</title>
        <authorList>
            <person name="Roach M.J."/>
            <person name="Johnson D.L."/>
            <person name="Bohlmann J."/>
            <person name="van Vuuren H.J."/>
            <person name="Jones S.J."/>
            <person name="Pretorius I.S."/>
            <person name="Schmidt S.A."/>
            <person name="Borneman A.R."/>
        </authorList>
    </citation>
    <scope>NUCLEOTIDE SEQUENCE [LARGE SCALE GENOMIC DNA]</scope>
    <source>
        <strain evidence="10">cv. Chardonnay</strain>
        <tissue evidence="9">Leaf</tissue>
    </source>
</reference>
<evidence type="ECO:0000256" key="1">
    <source>
        <dbReference type="ARBA" id="ARBA00004123"/>
    </source>
</evidence>
<dbReference type="Proteomes" id="UP000288805">
    <property type="component" value="Unassembled WGS sequence"/>
</dbReference>
<keyword evidence="3" id="KW-0805">Transcription regulation</keyword>
<dbReference type="Pfam" id="PF00249">
    <property type="entry name" value="Myb_DNA-binding"/>
    <property type="match status" value="2"/>
</dbReference>
<dbReference type="EMBL" id="QGNW01001159">
    <property type="protein sequence ID" value="RVW52991.1"/>
    <property type="molecule type" value="Genomic_DNA"/>
</dbReference>
<dbReference type="SUPFAM" id="SSF46689">
    <property type="entry name" value="Homeodomain-like"/>
    <property type="match status" value="1"/>
</dbReference>
<dbReference type="PANTHER" id="PTHR47997">
    <property type="entry name" value="MYB DOMAIN PROTEIN 55"/>
    <property type="match status" value="1"/>
</dbReference>
<dbReference type="PROSITE" id="PS50090">
    <property type="entry name" value="MYB_LIKE"/>
    <property type="match status" value="2"/>
</dbReference>
<dbReference type="GO" id="GO:0003677">
    <property type="term" value="F:DNA binding"/>
    <property type="evidence" value="ECO:0007669"/>
    <property type="project" value="UniProtKB-KW"/>
</dbReference>